<dbReference type="PANTHER" id="PTHR46268">
    <property type="entry name" value="STRESS RESPONSE PROTEIN NHAX"/>
    <property type="match status" value="1"/>
</dbReference>
<dbReference type="InterPro" id="IPR006015">
    <property type="entry name" value="Universal_stress_UspA"/>
</dbReference>
<reference evidence="3" key="1">
    <citation type="submission" date="2022-11" db="EMBL/GenBank/DDBJ databases">
        <title>Candidatus Alkanophaga archaea from heated hydrothermal vent sediment oxidize petroleum alkanes.</title>
        <authorList>
            <person name="Zehnle H."/>
            <person name="Laso-Perez R."/>
            <person name="Lipp J."/>
            <person name="Teske A."/>
            <person name="Wegener G."/>
        </authorList>
    </citation>
    <scope>NUCLEOTIDE SEQUENCE</scope>
    <source>
        <strain evidence="3">MCA70</strain>
    </source>
</reference>
<name>A0AAE3P456_9BACT</name>
<feature type="domain" description="UspA" evidence="2">
    <location>
        <begin position="152"/>
        <end position="285"/>
    </location>
</feature>
<dbReference type="Proteomes" id="UP001144110">
    <property type="component" value="Unassembled WGS sequence"/>
</dbReference>
<comment type="caution">
    <text evidence="3">The sequence shown here is derived from an EMBL/GenBank/DDBJ whole genome shotgun (WGS) entry which is preliminary data.</text>
</comment>
<organism evidence="3 4">
    <name type="scientific">Candidatus Thermodesulfobacterium syntrophicum</name>
    <dbReference type="NCBI Taxonomy" id="3060442"/>
    <lineage>
        <taxon>Bacteria</taxon>
        <taxon>Pseudomonadati</taxon>
        <taxon>Thermodesulfobacteriota</taxon>
        <taxon>Thermodesulfobacteria</taxon>
        <taxon>Thermodesulfobacteriales</taxon>
        <taxon>Thermodesulfobacteriaceae</taxon>
        <taxon>Thermodesulfobacterium</taxon>
    </lineage>
</organism>
<dbReference type="CDD" id="cd00293">
    <property type="entry name" value="USP-like"/>
    <property type="match status" value="2"/>
</dbReference>
<dbReference type="PANTHER" id="PTHR46268:SF6">
    <property type="entry name" value="UNIVERSAL STRESS PROTEIN UP12"/>
    <property type="match status" value="1"/>
</dbReference>
<comment type="similarity">
    <text evidence="1">Belongs to the universal stress protein A family.</text>
</comment>
<evidence type="ECO:0000313" key="4">
    <source>
        <dbReference type="Proteomes" id="UP001144110"/>
    </source>
</evidence>
<protein>
    <submittedName>
        <fullName evidence="3">Nucleotide-binding universal stress protein</fullName>
    </submittedName>
</protein>
<sequence length="290" mass="32360">MKVFQLYRRILVACGVEPPGLHALKEIIKYIKDNGRRLIALSVVPFHEGDLHLWVFKNLEKEFKKPFEEVLEKIKEIGNKEEVIVKTILEEGEPFSKIVDTALSENCDLIVLGRKRNLGLMGKLLGANVTRVIGYSPVDVLVIPEDSKLSLNKILVPMDGSIYSEVAFKKACKIAQKFSSELHLLSVVDIPVEISVQNPDLVEGLYNTAKNILEKVQSTAESLGIRTEIYIREGDPGEKVLAFIEEKEIETVVMGSYGKTGIKRLLMGSVAEKVLTFTSVPVLISKDLEL</sequence>
<feature type="domain" description="UspA" evidence="2">
    <location>
        <begin position="7"/>
        <end position="144"/>
    </location>
</feature>
<evidence type="ECO:0000259" key="2">
    <source>
        <dbReference type="Pfam" id="PF00582"/>
    </source>
</evidence>
<dbReference type="InterPro" id="IPR014729">
    <property type="entry name" value="Rossmann-like_a/b/a_fold"/>
</dbReference>
<dbReference type="SUPFAM" id="SSF52402">
    <property type="entry name" value="Adenine nucleotide alpha hydrolases-like"/>
    <property type="match status" value="2"/>
</dbReference>
<dbReference type="Gene3D" id="3.40.50.620">
    <property type="entry name" value="HUPs"/>
    <property type="match status" value="2"/>
</dbReference>
<dbReference type="Pfam" id="PF00582">
    <property type="entry name" value="Usp"/>
    <property type="match status" value="2"/>
</dbReference>
<gene>
    <name evidence="3" type="ORF">OD816_000198</name>
</gene>
<dbReference type="EMBL" id="JAPHEG010000001">
    <property type="protein sequence ID" value="MDF2952953.1"/>
    <property type="molecule type" value="Genomic_DNA"/>
</dbReference>
<accession>A0AAE3P456</accession>
<dbReference type="PRINTS" id="PR01438">
    <property type="entry name" value="UNVRSLSTRESS"/>
</dbReference>
<dbReference type="AlphaFoldDB" id="A0AAE3P456"/>
<evidence type="ECO:0000256" key="1">
    <source>
        <dbReference type="ARBA" id="ARBA00008791"/>
    </source>
</evidence>
<proteinExistence type="inferred from homology"/>
<dbReference type="InterPro" id="IPR006016">
    <property type="entry name" value="UspA"/>
</dbReference>
<evidence type="ECO:0000313" key="3">
    <source>
        <dbReference type="EMBL" id="MDF2952953.1"/>
    </source>
</evidence>